<protein>
    <submittedName>
        <fullName evidence="1">Uncharacterized protein</fullName>
    </submittedName>
</protein>
<gene>
    <name evidence="1" type="ORF">BDW59DRAFT_111139</name>
</gene>
<organism evidence="1 2">
    <name type="scientific">Aspergillus cavernicola</name>
    <dbReference type="NCBI Taxonomy" id="176166"/>
    <lineage>
        <taxon>Eukaryota</taxon>
        <taxon>Fungi</taxon>
        <taxon>Dikarya</taxon>
        <taxon>Ascomycota</taxon>
        <taxon>Pezizomycotina</taxon>
        <taxon>Eurotiomycetes</taxon>
        <taxon>Eurotiomycetidae</taxon>
        <taxon>Eurotiales</taxon>
        <taxon>Aspergillaceae</taxon>
        <taxon>Aspergillus</taxon>
        <taxon>Aspergillus subgen. Nidulantes</taxon>
    </lineage>
</organism>
<accession>A0ABR4I0I5</accession>
<sequence>MSFTTTVHWARFKPAPSECHECTFCKTGNDCPTATHPYNTEGHTGLRCYKCSSCSHSESAEPSSSESSPRPYKAQAACVYTVNHTWYVHVPIEEECNSEIFKYRLALAEIDNSKATIYNGNDPEMDESIPDSGVRIPVGMRESAGIGAVLAEARELLRTKLRSLEGIYEFEMHLQLQN</sequence>
<comment type="caution">
    <text evidence="1">The sequence shown here is derived from an EMBL/GenBank/DDBJ whole genome shotgun (WGS) entry which is preliminary data.</text>
</comment>
<evidence type="ECO:0000313" key="1">
    <source>
        <dbReference type="EMBL" id="KAL2821254.1"/>
    </source>
</evidence>
<reference evidence="1 2" key="1">
    <citation type="submission" date="2024-07" db="EMBL/GenBank/DDBJ databases">
        <title>Section-level genome sequencing and comparative genomics of Aspergillus sections Usti and Cavernicolus.</title>
        <authorList>
            <consortium name="Lawrence Berkeley National Laboratory"/>
            <person name="Nybo J.L."/>
            <person name="Vesth T.C."/>
            <person name="Theobald S."/>
            <person name="Frisvad J.C."/>
            <person name="Larsen T.O."/>
            <person name="Kjaerboelling I."/>
            <person name="Rothschild-Mancinelli K."/>
            <person name="Lyhne E.K."/>
            <person name="Kogle M.E."/>
            <person name="Barry K."/>
            <person name="Clum A."/>
            <person name="Na H."/>
            <person name="Ledsgaard L."/>
            <person name="Lin J."/>
            <person name="Lipzen A."/>
            <person name="Kuo A."/>
            <person name="Riley R."/>
            <person name="Mondo S."/>
            <person name="LaButti K."/>
            <person name="Haridas S."/>
            <person name="Pangalinan J."/>
            <person name="Salamov A.A."/>
            <person name="Simmons B.A."/>
            <person name="Magnuson J.K."/>
            <person name="Chen J."/>
            <person name="Drula E."/>
            <person name="Henrissat B."/>
            <person name="Wiebenga A."/>
            <person name="Lubbers R.J."/>
            <person name="Gomes A.C."/>
            <person name="Makela M.R."/>
            <person name="Stajich J."/>
            <person name="Grigoriev I.V."/>
            <person name="Mortensen U.H."/>
            <person name="De vries R.P."/>
            <person name="Baker S.E."/>
            <person name="Andersen M.R."/>
        </authorList>
    </citation>
    <scope>NUCLEOTIDE SEQUENCE [LARGE SCALE GENOMIC DNA]</scope>
    <source>
        <strain evidence="1 2">CBS 600.67</strain>
    </source>
</reference>
<name>A0ABR4I0I5_9EURO</name>
<keyword evidence="2" id="KW-1185">Reference proteome</keyword>
<dbReference type="EMBL" id="JBFXLS010000065">
    <property type="protein sequence ID" value="KAL2821254.1"/>
    <property type="molecule type" value="Genomic_DNA"/>
</dbReference>
<proteinExistence type="predicted"/>
<dbReference type="Proteomes" id="UP001610335">
    <property type="component" value="Unassembled WGS sequence"/>
</dbReference>
<evidence type="ECO:0000313" key="2">
    <source>
        <dbReference type="Proteomes" id="UP001610335"/>
    </source>
</evidence>